<organism evidence="2 3">
    <name type="scientific">Marinobacter algicola DG893</name>
    <dbReference type="NCBI Taxonomy" id="443152"/>
    <lineage>
        <taxon>Bacteria</taxon>
        <taxon>Pseudomonadati</taxon>
        <taxon>Pseudomonadota</taxon>
        <taxon>Gammaproteobacteria</taxon>
        <taxon>Pseudomonadales</taxon>
        <taxon>Marinobacteraceae</taxon>
        <taxon>Marinobacter</taxon>
    </lineage>
</organism>
<name>A6F1Q6_9GAMM</name>
<evidence type="ECO:0000313" key="3">
    <source>
        <dbReference type="Proteomes" id="UP000005856"/>
    </source>
</evidence>
<dbReference type="eggNOG" id="COG0657">
    <property type="taxonomic scope" value="Bacteria"/>
</dbReference>
<feature type="domain" description="AB hydrolase-1" evidence="1">
    <location>
        <begin position="13"/>
        <end position="244"/>
    </location>
</feature>
<dbReference type="InterPro" id="IPR000073">
    <property type="entry name" value="AB_hydrolase_1"/>
</dbReference>
<sequence>MPGSRLEGHFFHDRALRHGFRMITPDRPGIGRSDFQPHRTLLDYTDDIRQLVDALELGRFSHIGWSSGSSRTLACGFALHSRMDLGVCLSGYTHFAEYEGAHPLLAATRWPGPMLARHSKLLFRLAVGIVVWLSRQYPGPYLREAKQLVSDEDKYILRACLAEGLFRQDQLACLNSGGQAVATDLLTELEDWQFRLKDVPIPVWIYQGDKDPFVPVDYANHLSNRLPNANLSLIPDAGHLYPLTDDFQDTLFRRLHRHLQSSENPRVQ</sequence>
<dbReference type="Pfam" id="PF12697">
    <property type="entry name" value="Abhydrolase_6"/>
    <property type="match status" value="1"/>
</dbReference>
<accession>A6F1Q6</accession>
<dbReference type="PANTHER" id="PTHR45763:SF46">
    <property type="entry name" value="AB HYDROLASE-1 DOMAIN-CONTAINING PROTEIN"/>
    <property type="match status" value="1"/>
</dbReference>
<dbReference type="eggNOG" id="COG0596">
    <property type="taxonomic scope" value="Bacteria"/>
</dbReference>
<dbReference type="STRING" id="443152.MDG893_04824"/>
<dbReference type="SUPFAM" id="SSF53474">
    <property type="entry name" value="alpha/beta-Hydrolases"/>
    <property type="match status" value="1"/>
</dbReference>
<reference evidence="2 3" key="1">
    <citation type="submission" date="2007-06" db="EMBL/GenBank/DDBJ databases">
        <authorList>
            <person name="Green D."/>
            <person name="Ferriera S."/>
            <person name="Johnson J."/>
            <person name="Kravitz S."/>
            <person name="Beeson K."/>
            <person name="Sutton G."/>
            <person name="Rogers Y.-H."/>
            <person name="Friedman R."/>
            <person name="Frazier M."/>
            <person name="Venter J.C."/>
        </authorList>
    </citation>
    <scope>NUCLEOTIDE SEQUENCE [LARGE SCALE GENOMIC DNA]</scope>
    <source>
        <strain evidence="2 3">DG893</strain>
    </source>
</reference>
<keyword evidence="2" id="KW-0012">Acyltransferase</keyword>
<gene>
    <name evidence="2" type="ORF">MDG893_04824</name>
</gene>
<dbReference type="GO" id="GO:0016746">
    <property type="term" value="F:acyltransferase activity"/>
    <property type="evidence" value="ECO:0007669"/>
    <property type="project" value="UniProtKB-KW"/>
</dbReference>
<comment type="caution">
    <text evidence="2">The sequence shown here is derived from an EMBL/GenBank/DDBJ whole genome shotgun (WGS) entry which is preliminary data.</text>
</comment>
<keyword evidence="2" id="KW-0378">Hydrolase</keyword>
<keyword evidence="3" id="KW-1185">Reference proteome</keyword>
<dbReference type="InterPro" id="IPR029058">
    <property type="entry name" value="AB_hydrolase_fold"/>
</dbReference>
<dbReference type="PANTHER" id="PTHR45763">
    <property type="entry name" value="HYDROLASE, ALPHA/BETA FOLD FAMILY PROTEIN, EXPRESSED-RELATED"/>
    <property type="match status" value="1"/>
</dbReference>
<dbReference type="Gene3D" id="3.40.50.1820">
    <property type="entry name" value="alpha/beta hydrolase"/>
    <property type="match status" value="1"/>
</dbReference>
<evidence type="ECO:0000313" key="2">
    <source>
        <dbReference type="EMBL" id="EDM47345.1"/>
    </source>
</evidence>
<protein>
    <submittedName>
        <fullName evidence="2">Predicted Hydrolase or acyltransferase (Alpha/beta hydrolase superfamily) protein</fullName>
    </submittedName>
</protein>
<dbReference type="PRINTS" id="PR00111">
    <property type="entry name" value="ABHYDROLASE"/>
</dbReference>
<dbReference type="GO" id="GO:0016787">
    <property type="term" value="F:hydrolase activity"/>
    <property type="evidence" value="ECO:0007669"/>
    <property type="project" value="UniProtKB-KW"/>
</dbReference>
<evidence type="ECO:0000259" key="1">
    <source>
        <dbReference type="Pfam" id="PF12697"/>
    </source>
</evidence>
<dbReference type="EMBL" id="ABCP01000019">
    <property type="protein sequence ID" value="EDM47345.1"/>
    <property type="molecule type" value="Genomic_DNA"/>
</dbReference>
<dbReference type="AlphaFoldDB" id="A6F1Q6"/>
<keyword evidence="2" id="KW-0808">Transferase</keyword>
<dbReference type="Proteomes" id="UP000005856">
    <property type="component" value="Unassembled WGS sequence"/>
</dbReference>
<proteinExistence type="predicted"/>